<protein>
    <submittedName>
        <fullName evidence="3">Alpha/beta hydrolase</fullName>
    </submittedName>
</protein>
<dbReference type="PANTHER" id="PTHR37017">
    <property type="entry name" value="AB HYDROLASE-1 DOMAIN-CONTAINING PROTEIN-RELATED"/>
    <property type="match status" value="1"/>
</dbReference>
<keyword evidence="3" id="KW-0378">Hydrolase</keyword>
<gene>
    <name evidence="3" type="ORF">Pflav_011230</name>
</gene>
<dbReference type="PANTHER" id="PTHR37017:SF11">
    <property type="entry name" value="ESTERASE_LIPASE_THIOESTERASE DOMAIN-CONTAINING PROTEIN"/>
    <property type="match status" value="1"/>
</dbReference>
<name>A0A6F8XLN0_9ACTN</name>
<dbReference type="Pfam" id="PF12697">
    <property type="entry name" value="Abhydrolase_6"/>
    <property type="match status" value="1"/>
</dbReference>
<reference evidence="3 4" key="1">
    <citation type="submission" date="2020-03" db="EMBL/GenBank/DDBJ databases">
        <title>Whole genome shotgun sequence of Phytohabitans flavus NBRC 107702.</title>
        <authorList>
            <person name="Komaki H."/>
            <person name="Tamura T."/>
        </authorList>
    </citation>
    <scope>NUCLEOTIDE SEQUENCE [LARGE SCALE GENOMIC DNA]</scope>
    <source>
        <strain evidence="3 4">NBRC 107702</strain>
    </source>
</reference>
<evidence type="ECO:0000259" key="2">
    <source>
        <dbReference type="Pfam" id="PF12697"/>
    </source>
</evidence>
<dbReference type="Proteomes" id="UP000502508">
    <property type="component" value="Chromosome"/>
</dbReference>
<evidence type="ECO:0000313" key="4">
    <source>
        <dbReference type="Proteomes" id="UP000502508"/>
    </source>
</evidence>
<proteinExistence type="predicted"/>
<keyword evidence="4" id="KW-1185">Reference proteome</keyword>
<dbReference type="SUPFAM" id="SSF53474">
    <property type="entry name" value="alpha/beta-Hydrolases"/>
    <property type="match status" value="1"/>
</dbReference>
<dbReference type="RefSeq" id="WP_173034189.1">
    <property type="nucleotide sequence ID" value="NZ_AP022870.1"/>
</dbReference>
<sequence>MKIRKRWVAAAVASAAAAALATGGVAIASERPSHRPKPTIVLVHGAFNDGSSWSAVIDRLQRDGYQVIAPAIPLRGVQTDSQYLASVLDSIEGPVVLAGHSYGGMLISEVGASDPDVRALVYVAAFIPRAGESAGQLNGQFPGSLIGPDTTFTREYPGGTDIYVRPDSYRKLFAAGTSQDVSVAAAAQRPINAAAFGDLATKTVPANVREYALVATEDKAIPPAAERFMAKRAGATTVEVRGAHNLPVAQPRKVVELIERAAG</sequence>
<accession>A0A6F8XLN0</accession>
<dbReference type="InterPro" id="IPR029058">
    <property type="entry name" value="AB_hydrolase_fold"/>
</dbReference>
<dbReference type="Gene3D" id="3.40.50.1820">
    <property type="entry name" value="alpha/beta hydrolase"/>
    <property type="match status" value="1"/>
</dbReference>
<dbReference type="GO" id="GO:0016787">
    <property type="term" value="F:hydrolase activity"/>
    <property type="evidence" value="ECO:0007669"/>
    <property type="project" value="UniProtKB-KW"/>
</dbReference>
<feature type="chain" id="PRO_5026013876" evidence="1">
    <location>
        <begin position="29"/>
        <end position="263"/>
    </location>
</feature>
<keyword evidence="1" id="KW-0732">Signal</keyword>
<dbReference type="InterPro" id="IPR000073">
    <property type="entry name" value="AB_hydrolase_1"/>
</dbReference>
<dbReference type="EMBL" id="AP022870">
    <property type="protein sequence ID" value="BCB74713.1"/>
    <property type="molecule type" value="Genomic_DNA"/>
</dbReference>
<dbReference type="InterPro" id="IPR052897">
    <property type="entry name" value="Sec-Metab_Biosynth_Hydrolase"/>
</dbReference>
<dbReference type="KEGG" id="pfla:Pflav_011230"/>
<feature type="domain" description="AB hydrolase-1" evidence="2">
    <location>
        <begin position="40"/>
        <end position="256"/>
    </location>
</feature>
<organism evidence="3 4">
    <name type="scientific">Phytohabitans flavus</name>
    <dbReference type="NCBI Taxonomy" id="1076124"/>
    <lineage>
        <taxon>Bacteria</taxon>
        <taxon>Bacillati</taxon>
        <taxon>Actinomycetota</taxon>
        <taxon>Actinomycetes</taxon>
        <taxon>Micromonosporales</taxon>
        <taxon>Micromonosporaceae</taxon>
    </lineage>
</organism>
<reference evidence="3 4" key="2">
    <citation type="submission" date="2020-03" db="EMBL/GenBank/DDBJ databases">
        <authorList>
            <person name="Ichikawa N."/>
            <person name="Kimura A."/>
            <person name="Kitahashi Y."/>
            <person name="Uohara A."/>
        </authorList>
    </citation>
    <scope>NUCLEOTIDE SEQUENCE [LARGE SCALE GENOMIC DNA]</scope>
    <source>
        <strain evidence="3 4">NBRC 107702</strain>
    </source>
</reference>
<evidence type="ECO:0000313" key="3">
    <source>
        <dbReference type="EMBL" id="BCB74713.1"/>
    </source>
</evidence>
<evidence type="ECO:0000256" key="1">
    <source>
        <dbReference type="SAM" id="SignalP"/>
    </source>
</evidence>
<feature type="signal peptide" evidence="1">
    <location>
        <begin position="1"/>
        <end position="28"/>
    </location>
</feature>
<dbReference type="AlphaFoldDB" id="A0A6F8XLN0"/>